<organism evidence="2 3">
    <name type="scientific">Modicella reniformis</name>
    <dbReference type="NCBI Taxonomy" id="1440133"/>
    <lineage>
        <taxon>Eukaryota</taxon>
        <taxon>Fungi</taxon>
        <taxon>Fungi incertae sedis</taxon>
        <taxon>Mucoromycota</taxon>
        <taxon>Mortierellomycotina</taxon>
        <taxon>Mortierellomycetes</taxon>
        <taxon>Mortierellales</taxon>
        <taxon>Mortierellaceae</taxon>
        <taxon>Modicella</taxon>
    </lineage>
</organism>
<gene>
    <name evidence="2" type="ORF">BGZ65_007842</name>
</gene>
<evidence type="ECO:0000256" key="1">
    <source>
        <dbReference type="SAM" id="MobiDB-lite"/>
    </source>
</evidence>
<feature type="non-terminal residue" evidence="2">
    <location>
        <position position="55"/>
    </location>
</feature>
<protein>
    <submittedName>
        <fullName evidence="2">Uncharacterized protein</fullName>
    </submittedName>
</protein>
<sequence>MRAHKWGSTTSLKTTDHHHPHYQPRTEEFTIVALSEPKEGLLEEEDELHIVVALA</sequence>
<proteinExistence type="predicted"/>
<dbReference type="Proteomes" id="UP000749646">
    <property type="component" value="Unassembled WGS sequence"/>
</dbReference>
<dbReference type="AlphaFoldDB" id="A0A9P6LXD9"/>
<name>A0A9P6LXD9_9FUNG</name>
<reference evidence="2" key="1">
    <citation type="journal article" date="2020" name="Fungal Divers.">
        <title>Resolving the Mortierellaceae phylogeny through synthesis of multi-gene phylogenetics and phylogenomics.</title>
        <authorList>
            <person name="Vandepol N."/>
            <person name="Liber J."/>
            <person name="Desiro A."/>
            <person name="Na H."/>
            <person name="Kennedy M."/>
            <person name="Barry K."/>
            <person name="Grigoriev I.V."/>
            <person name="Miller A.N."/>
            <person name="O'Donnell K."/>
            <person name="Stajich J.E."/>
            <person name="Bonito G."/>
        </authorList>
    </citation>
    <scope>NUCLEOTIDE SEQUENCE</scope>
    <source>
        <strain evidence="2">MES-2147</strain>
    </source>
</reference>
<dbReference type="EMBL" id="JAAAHW010007381">
    <property type="protein sequence ID" value="KAF9948768.1"/>
    <property type="molecule type" value="Genomic_DNA"/>
</dbReference>
<accession>A0A9P6LXD9</accession>
<keyword evidence="3" id="KW-1185">Reference proteome</keyword>
<evidence type="ECO:0000313" key="2">
    <source>
        <dbReference type="EMBL" id="KAF9948768.1"/>
    </source>
</evidence>
<comment type="caution">
    <text evidence="2">The sequence shown here is derived from an EMBL/GenBank/DDBJ whole genome shotgun (WGS) entry which is preliminary data.</text>
</comment>
<feature type="region of interest" description="Disordered" evidence="1">
    <location>
        <begin position="1"/>
        <end position="25"/>
    </location>
</feature>
<evidence type="ECO:0000313" key="3">
    <source>
        <dbReference type="Proteomes" id="UP000749646"/>
    </source>
</evidence>